<gene>
    <name evidence="1" type="ORF">M9H77_23197</name>
</gene>
<organism evidence="1 2">
    <name type="scientific">Catharanthus roseus</name>
    <name type="common">Madagascar periwinkle</name>
    <name type="synonym">Vinca rosea</name>
    <dbReference type="NCBI Taxonomy" id="4058"/>
    <lineage>
        <taxon>Eukaryota</taxon>
        <taxon>Viridiplantae</taxon>
        <taxon>Streptophyta</taxon>
        <taxon>Embryophyta</taxon>
        <taxon>Tracheophyta</taxon>
        <taxon>Spermatophyta</taxon>
        <taxon>Magnoliopsida</taxon>
        <taxon>eudicotyledons</taxon>
        <taxon>Gunneridae</taxon>
        <taxon>Pentapetalae</taxon>
        <taxon>asterids</taxon>
        <taxon>lamiids</taxon>
        <taxon>Gentianales</taxon>
        <taxon>Apocynaceae</taxon>
        <taxon>Rauvolfioideae</taxon>
        <taxon>Vinceae</taxon>
        <taxon>Catharanthinae</taxon>
        <taxon>Catharanthus</taxon>
    </lineage>
</organism>
<comment type="caution">
    <text evidence="1">The sequence shown here is derived from an EMBL/GenBank/DDBJ whole genome shotgun (WGS) entry which is preliminary data.</text>
</comment>
<evidence type="ECO:0000313" key="2">
    <source>
        <dbReference type="Proteomes" id="UP001060085"/>
    </source>
</evidence>
<dbReference type="EMBL" id="CM044705">
    <property type="protein sequence ID" value="KAI5663874.1"/>
    <property type="molecule type" value="Genomic_DNA"/>
</dbReference>
<reference evidence="2" key="1">
    <citation type="journal article" date="2023" name="Nat. Plants">
        <title>Single-cell RNA sequencing provides a high-resolution roadmap for understanding the multicellular compartmentation of specialized metabolism.</title>
        <authorList>
            <person name="Sun S."/>
            <person name="Shen X."/>
            <person name="Li Y."/>
            <person name="Li Y."/>
            <person name="Wang S."/>
            <person name="Li R."/>
            <person name="Zhang H."/>
            <person name="Shen G."/>
            <person name="Guo B."/>
            <person name="Wei J."/>
            <person name="Xu J."/>
            <person name="St-Pierre B."/>
            <person name="Chen S."/>
            <person name="Sun C."/>
        </authorList>
    </citation>
    <scope>NUCLEOTIDE SEQUENCE [LARGE SCALE GENOMIC DNA]</scope>
</reference>
<accession>A0ACC0ATK3</accession>
<name>A0ACC0ATK3_CATRO</name>
<protein>
    <submittedName>
        <fullName evidence="1">Uncharacterized protein</fullName>
    </submittedName>
</protein>
<sequence>MFYSVDCSYLEERMLNFKEHLSKSPRAQPDKNWIGMFVYNKKFTESWNKLKSKSLGGAFSTIHQPKTHQPSYSKGLQLGIVKGRRKERRKEKRKRRRKGRKEGRRRREGKKEEEERKCRSGGGERRKCTALGRRREEESVAGAAMVSEFCDVDNAHSYKQDNVEKQKMDIKDLQTLFYWFLGSELHD</sequence>
<keyword evidence="2" id="KW-1185">Reference proteome</keyword>
<proteinExistence type="predicted"/>
<dbReference type="Proteomes" id="UP001060085">
    <property type="component" value="Linkage Group LG05"/>
</dbReference>
<evidence type="ECO:0000313" key="1">
    <source>
        <dbReference type="EMBL" id="KAI5663874.1"/>
    </source>
</evidence>